<organism evidence="1 2">
    <name type="scientific">Nocardia cerradoensis</name>
    <dbReference type="NCBI Taxonomy" id="85688"/>
    <lineage>
        <taxon>Bacteria</taxon>
        <taxon>Bacillati</taxon>
        <taxon>Actinomycetota</taxon>
        <taxon>Actinomycetes</taxon>
        <taxon>Mycobacteriales</taxon>
        <taxon>Nocardiaceae</taxon>
        <taxon>Nocardia</taxon>
    </lineage>
</organism>
<evidence type="ECO:0008006" key="3">
    <source>
        <dbReference type="Google" id="ProtNLM"/>
    </source>
</evidence>
<comment type="caution">
    <text evidence="1">The sequence shown here is derived from an EMBL/GenBank/DDBJ whole genome shotgun (WGS) entry which is preliminary data.</text>
</comment>
<dbReference type="InterPro" id="IPR013783">
    <property type="entry name" value="Ig-like_fold"/>
</dbReference>
<keyword evidence="2" id="KW-1185">Reference proteome</keyword>
<evidence type="ECO:0000313" key="1">
    <source>
        <dbReference type="EMBL" id="OXR47618.1"/>
    </source>
</evidence>
<evidence type="ECO:0000313" key="2">
    <source>
        <dbReference type="Proteomes" id="UP000215506"/>
    </source>
</evidence>
<dbReference type="GO" id="GO:0005975">
    <property type="term" value="P:carbohydrate metabolic process"/>
    <property type="evidence" value="ECO:0007669"/>
    <property type="project" value="UniProtKB-ARBA"/>
</dbReference>
<dbReference type="Proteomes" id="UP000215506">
    <property type="component" value="Unassembled WGS sequence"/>
</dbReference>
<dbReference type="EMBL" id="NGAF01000001">
    <property type="protein sequence ID" value="OXR47618.1"/>
    <property type="molecule type" value="Genomic_DNA"/>
</dbReference>
<sequence>MSGFRVSRGTYQVLPGPALSSGRAWRARTRAGFVLAAGTLAGALLPIVGAAPAEATVAPTITVSMSGSALSPVSGALVGCAQNAVATVRNPDGSPVTHGTVDFFSHLSGISGNIVGTAPVVNGVASIGWMPDRPGEHVVSAVYYDGLPELSPVAGYTIVTTASLGGACV</sequence>
<gene>
    <name evidence="1" type="ORF">B7C42_00743</name>
</gene>
<proteinExistence type="predicted"/>
<dbReference type="AlphaFoldDB" id="A0A231HFM4"/>
<protein>
    <recommendedName>
        <fullName evidence="3">Bacterial Ig-like domain-containing protein</fullName>
    </recommendedName>
</protein>
<accession>A0A231HFM4</accession>
<dbReference type="Gene3D" id="2.60.40.10">
    <property type="entry name" value="Immunoglobulins"/>
    <property type="match status" value="1"/>
</dbReference>
<name>A0A231HFM4_9NOCA</name>
<reference evidence="1 2" key="1">
    <citation type="submission" date="2017-07" db="EMBL/GenBank/DDBJ databases">
        <title>First draft Genome Sequence of Nocardia cerradoensis isolated from human infection.</title>
        <authorList>
            <person name="Carrasco G."/>
        </authorList>
    </citation>
    <scope>NUCLEOTIDE SEQUENCE [LARGE SCALE GENOMIC DNA]</scope>
    <source>
        <strain evidence="1 2">CNM20130759</strain>
    </source>
</reference>
<dbReference type="RefSeq" id="WP_094024353.1">
    <property type="nucleotide sequence ID" value="NZ_NGAF01000001.1"/>
</dbReference>